<dbReference type="PANTHER" id="PTHR12872:SF1">
    <property type="entry name" value="ALPHA-N-ACETYLGLUCOSAMINIDASE"/>
    <property type="match status" value="1"/>
</dbReference>
<accession>A0A8J7MEM4</accession>
<dbReference type="Gene3D" id="3.30.379.10">
    <property type="entry name" value="Chitobiase/beta-hexosaminidase domain 2-like"/>
    <property type="match status" value="1"/>
</dbReference>
<evidence type="ECO:0000256" key="2">
    <source>
        <dbReference type="SAM" id="MobiDB-lite"/>
    </source>
</evidence>
<dbReference type="Proteomes" id="UP000624703">
    <property type="component" value="Unassembled WGS sequence"/>
</dbReference>
<evidence type="ECO:0000313" key="6">
    <source>
        <dbReference type="EMBL" id="MBK1791901.1"/>
    </source>
</evidence>
<dbReference type="Pfam" id="PF05089">
    <property type="entry name" value="NAGLU"/>
    <property type="match status" value="1"/>
</dbReference>
<evidence type="ECO:0000256" key="1">
    <source>
        <dbReference type="ARBA" id="ARBA00022801"/>
    </source>
</evidence>
<keyword evidence="1" id="KW-0378">Hydrolase</keyword>
<dbReference type="InterPro" id="IPR024733">
    <property type="entry name" value="NAGLU_tim-barrel"/>
</dbReference>
<gene>
    <name evidence="6" type="ORF">JIN82_12125</name>
</gene>
<dbReference type="GO" id="GO:0005975">
    <property type="term" value="P:carbohydrate metabolic process"/>
    <property type="evidence" value="ECO:0007669"/>
    <property type="project" value="UniProtKB-ARBA"/>
</dbReference>
<dbReference type="PANTHER" id="PTHR12872">
    <property type="entry name" value="ALPHA-N-ACETYLGLUCOSAMINIDASE"/>
    <property type="match status" value="1"/>
</dbReference>
<dbReference type="AlphaFoldDB" id="A0A8J7MEM4"/>
<dbReference type="RefSeq" id="WP_200311911.1">
    <property type="nucleotide sequence ID" value="NZ_JAENIM010000041.1"/>
</dbReference>
<sequence>MSLNSLYDTSSDRSLTPTSSSMAPTAGGNFLAGYLTKVAAKVVTVGLLLSAGVSTITHAQAEAAAKAIGQAYQDVDASAKGQMAAAQAVIDRVAPAMKGKYQVEIIPAAGDLDVFELDNNNGVLVIRGNKGLSITAGFNRYLQDYCNSDVSWLGSNVNIPATLKLPPEKVRQVTAAKHRAMYNYCTFSYTMPWWNWDRWQQELDLQALKGINMPLSITGIETAWYNVLLKYDFTDAEARAFISGPSHLAWQWMQNIEGLGGPISKPWLETHVELGQKIITFQRSLGMEPIMQGFSGHVPKALKQKRPDANIHDKPEWGGRKSFTSELDPLDPLFVEMGTDFMQEMTRLFGEGKYYGADPFHEGAPPVKGSAYMNATGVAIYKLIESVVPNAIWAKQSWGLKTDLLEDVPAEKFVLLDLRGNYQTDKPWEVVTGVLHSFGGRTSLHGSIEKLEGKHERVIKGEAGSAGMGFFNEGSQHNPVYYNYYFDMMWKTEPVPVSKWLEKSITARYGKENAATLDAWKIFIDTIYSSTSVGLERDSLAAARPALDVRKTTPQCMIQVLYDPYLFAQGWKKLLEPVDTFKGVDAYQIDVADMCRQVLSNLMIELHIQVREAYDARDIDAFNKASAQFLQCIKDMDAVSDTMPDHRLEDWITDARSWGTNQAESDKFEENARMLLTRWGPLEMERAWDYAWREWQGLLGTYYHGRWEKLHNYLAETLKTDEVYYDTNIEISQGRQALRATSFLADLTEWEVNWITRTNTEDYKYDGRFDNGAEASAAMLAKYWPVIEKVYTDPSYRSKTEKYRKVFGQKFDNDPKNRKNRKK</sequence>
<keyword evidence="7" id="KW-1185">Reference proteome</keyword>
<dbReference type="EMBL" id="JAENIM010000041">
    <property type="protein sequence ID" value="MBK1791901.1"/>
    <property type="molecule type" value="Genomic_DNA"/>
</dbReference>
<dbReference type="Gene3D" id="1.20.120.670">
    <property type="entry name" value="N-acetyl-b-d-glucoasminidase"/>
    <property type="match status" value="1"/>
</dbReference>
<dbReference type="InterPro" id="IPR024240">
    <property type="entry name" value="NAGLU_N"/>
</dbReference>
<reference evidence="6" key="1">
    <citation type="submission" date="2021-01" db="EMBL/GenBank/DDBJ databases">
        <title>Modified the classification status of verrucomicrobia.</title>
        <authorList>
            <person name="Feng X."/>
        </authorList>
    </citation>
    <scope>NUCLEOTIDE SEQUENCE</scope>
    <source>
        <strain evidence="6">_KCTC 22039</strain>
    </source>
</reference>
<dbReference type="InterPro" id="IPR029018">
    <property type="entry name" value="Hex-like_dom2"/>
</dbReference>
<evidence type="ECO:0000259" key="4">
    <source>
        <dbReference type="Pfam" id="PF12971"/>
    </source>
</evidence>
<evidence type="ECO:0000259" key="5">
    <source>
        <dbReference type="Pfam" id="PF12972"/>
    </source>
</evidence>
<name>A0A8J7MEM4_9BACT</name>
<evidence type="ECO:0000259" key="3">
    <source>
        <dbReference type="Pfam" id="PF05089"/>
    </source>
</evidence>
<dbReference type="GO" id="GO:0016787">
    <property type="term" value="F:hydrolase activity"/>
    <property type="evidence" value="ECO:0007669"/>
    <property type="project" value="UniProtKB-KW"/>
</dbReference>
<feature type="region of interest" description="Disordered" evidence="2">
    <location>
        <begin position="1"/>
        <end position="22"/>
    </location>
</feature>
<feature type="domain" description="Alpha-N-acetylglucosaminidase C-terminal" evidence="5">
    <location>
        <begin position="500"/>
        <end position="764"/>
    </location>
</feature>
<organism evidence="6 7">
    <name type="scientific">Persicirhabdus sediminis</name>
    <dbReference type="NCBI Taxonomy" id="454144"/>
    <lineage>
        <taxon>Bacteria</taxon>
        <taxon>Pseudomonadati</taxon>
        <taxon>Verrucomicrobiota</taxon>
        <taxon>Verrucomicrobiia</taxon>
        <taxon>Verrucomicrobiales</taxon>
        <taxon>Verrucomicrobiaceae</taxon>
        <taxon>Persicirhabdus</taxon>
    </lineage>
</organism>
<feature type="compositionally biased region" description="Low complexity" evidence="2">
    <location>
        <begin position="12"/>
        <end position="21"/>
    </location>
</feature>
<dbReference type="Pfam" id="PF12972">
    <property type="entry name" value="NAGLU_C"/>
    <property type="match status" value="1"/>
</dbReference>
<comment type="caution">
    <text evidence="6">The sequence shown here is derived from an EMBL/GenBank/DDBJ whole genome shotgun (WGS) entry which is preliminary data.</text>
</comment>
<proteinExistence type="predicted"/>
<evidence type="ECO:0000313" key="7">
    <source>
        <dbReference type="Proteomes" id="UP000624703"/>
    </source>
</evidence>
<feature type="domain" description="Alpha-N-acetylglucosaminidase N-terminal" evidence="4">
    <location>
        <begin position="84"/>
        <end position="166"/>
    </location>
</feature>
<dbReference type="InterPro" id="IPR024732">
    <property type="entry name" value="NAGLU_C"/>
</dbReference>
<protein>
    <submittedName>
        <fullName evidence="6">Alpha-N-acetylglucosaminidase</fullName>
    </submittedName>
</protein>
<dbReference type="Gene3D" id="3.20.20.80">
    <property type="entry name" value="Glycosidases"/>
    <property type="match status" value="1"/>
</dbReference>
<dbReference type="InterPro" id="IPR007781">
    <property type="entry name" value="NAGLU"/>
</dbReference>
<feature type="domain" description="Alpha-N-acetylglucosaminidase tim-barrel" evidence="3">
    <location>
        <begin position="179"/>
        <end position="491"/>
    </location>
</feature>
<dbReference type="Pfam" id="PF12971">
    <property type="entry name" value="NAGLU_N"/>
    <property type="match status" value="1"/>
</dbReference>